<keyword evidence="3" id="KW-0170">Cobalt</keyword>
<sequence length="419" mass="43742">MTPGFGAAVRAAGELVVQPRMGFADPRAMRAGLLATRGARATTVGTITVDSYTRVGDLAAARLAAERGTPLNGYPIATADPVATAEMLAAAAFPVQVRHGSALPAPVFDAMARLGLAATEGGPVSYCLPYSRVPLSRAVPGWAECVRRLAGSAEDAHLETFGGCMLGQLCPPGLLVALSVLEALFFRSHGVRDVSLSLTQQTNREQDLEALHALRALAARFLPDTSWHVVLYAYMGVYPRTPSGARALLADAAELAVRGGAARLIVKTEAEAHRIPTTAENVAALELAAAAARAATPDPLPPPDTGLLAEATALVEAVLDLDADLGRALVRAFAAGVLDVPFCLHADNAGRARSHVDDDGWLRWSSVGSMPLDRGRAHRAPALSSSGLLAALSRVQRRYDEEESRVLGDRPSPAALGPA</sequence>
<dbReference type="GO" id="GO:0050097">
    <property type="term" value="F:methylaspartate mutase activity"/>
    <property type="evidence" value="ECO:0007669"/>
    <property type="project" value="InterPro"/>
</dbReference>
<name>A0A1Q9LNV0_9PSEU</name>
<evidence type="ECO:0000256" key="3">
    <source>
        <dbReference type="ARBA" id="ARBA00023285"/>
    </source>
</evidence>
<evidence type="ECO:0000256" key="1">
    <source>
        <dbReference type="ARBA" id="ARBA00022628"/>
    </source>
</evidence>
<dbReference type="STRING" id="1193682.BJP25_15560"/>
<evidence type="ECO:0000313" key="4">
    <source>
        <dbReference type="EMBL" id="OLR93679.1"/>
    </source>
</evidence>
<dbReference type="InterPro" id="IPR016176">
    <property type="entry name" value="Cbl-dep_enz_cat"/>
</dbReference>
<keyword evidence="5" id="KW-1185">Reference proteome</keyword>
<keyword evidence="2" id="KW-0413">Isomerase</keyword>
<dbReference type="Gene3D" id="3.20.20.240">
    <property type="entry name" value="Methylmalonyl-CoA mutase"/>
    <property type="match status" value="1"/>
</dbReference>
<keyword evidence="1" id="KW-0846">Cobalamin</keyword>
<dbReference type="AlphaFoldDB" id="A0A1Q9LNV0"/>
<dbReference type="GO" id="GO:0031419">
    <property type="term" value="F:cobalamin binding"/>
    <property type="evidence" value="ECO:0007669"/>
    <property type="project" value="UniProtKB-KW"/>
</dbReference>
<evidence type="ECO:0000256" key="2">
    <source>
        <dbReference type="ARBA" id="ARBA00023235"/>
    </source>
</evidence>
<organism evidence="4 5">
    <name type="scientific">Actinokineospora bangkokensis</name>
    <dbReference type="NCBI Taxonomy" id="1193682"/>
    <lineage>
        <taxon>Bacteria</taxon>
        <taxon>Bacillati</taxon>
        <taxon>Actinomycetota</taxon>
        <taxon>Actinomycetes</taxon>
        <taxon>Pseudonocardiales</taxon>
        <taxon>Pseudonocardiaceae</taxon>
        <taxon>Actinokineospora</taxon>
    </lineage>
</organism>
<dbReference type="GO" id="GO:0019670">
    <property type="term" value="P:anaerobic L-glutamate catabolic process"/>
    <property type="evidence" value="ECO:0007669"/>
    <property type="project" value="InterPro"/>
</dbReference>
<dbReference type="PIRSF" id="PIRSF001495">
    <property type="entry name" value="Met_asp_mut_epsi"/>
    <property type="match status" value="1"/>
</dbReference>
<evidence type="ECO:0000313" key="5">
    <source>
        <dbReference type="Proteomes" id="UP000186040"/>
    </source>
</evidence>
<dbReference type="Pfam" id="PF06368">
    <property type="entry name" value="Met_asp_mut_E"/>
    <property type="match status" value="1"/>
</dbReference>
<reference evidence="4 5" key="1">
    <citation type="submission" date="2016-10" db="EMBL/GenBank/DDBJ databases">
        <title>The Draft Genome Sequence of Actinokineospora bangkokensis 44EHWT reveals the biosynthetic pathway of antifungal compounds Thailandins with unusual extender unit butylmalonyl-CoA.</title>
        <authorList>
            <person name="Greule A."/>
            <person name="Intra B."/>
            <person name="Flemming S."/>
            <person name="Rommel M.G."/>
            <person name="Panbangred W."/>
            <person name="Bechthold A."/>
        </authorList>
    </citation>
    <scope>NUCLEOTIDE SEQUENCE [LARGE SCALE GENOMIC DNA]</scope>
    <source>
        <strain evidence="4 5">44EHW</strain>
    </source>
</reference>
<dbReference type="RefSeq" id="WP_075974577.1">
    <property type="nucleotide sequence ID" value="NZ_MKQR01000009.1"/>
</dbReference>
<accession>A0A1Q9LNV0</accession>
<dbReference type="InterPro" id="IPR006396">
    <property type="entry name" value="Glu_mut_E"/>
</dbReference>
<dbReference type="SUPFAM" id="SSF51703">
    <property type="entry name" value="Cobalamin (vitamin B12)-dependent enzymes"/>
    <property type="match status" value="1"/>
</dbReference>
<dbReference type="Proteomes" id="UP000186040">
    <property type="component" value="Unassembled WGS sequence"/>
</dbReference>
<proteinExistence type="predicted"/>
<gene>
    <name evidence="4" type="ORF">BJP25_15560</name>
</gene>
<protein>
    <submittedName>
        <fullName evidence="4">Methylaspartate mutase</fullName>
    </submittedName>
</protein>
<comment type="caution">
    <text evidence="4">The sequence shown here is derived from an EMBL/GenBank/DDBJ whole genome shotgun (WGS) entry which is preliminary data.</text>
</comment>
<dbReference type="EMBL" id="MKQR01000009">
    <property type="protein sequence ID" value="OLR93679.1"/>
    <property type="molecule type" value="Genomic_DNA"/>
</dbReference>